<protein>
    <recommendedName>
        <fullName evidence="3">DUF1269 domain-containing protein</fullName>
    </recommendedName>
</protein>
<evidence type="ECO:0000313" key="1">
    <source>
        <dbReference type="EMBL" id="GLB67447.1"/>
    </source>
</evidence>
<dbReference type="Proteomes" id="UP001209654">
    <property type="component" value="Unassembled WGS sequence"/>
</dbReference>
<accession>A0ABQ5MTZ5</accession>
<keyword evidence="2" id="KW-1185">Reference proteome</keyword>
<organism evidence="1 2">
    <name type="scientific">Arthrobacter mangrovi</name>
    <dbReference type="NCBI Taxonomy" id="2966350"/>
    <lineage>
        <taxon>Bacteria</taxon>
        <taxon>Bacillati</taxon>
        <taxon>Actinomycetota</taxon>
        <taxon>Actinomycetes</taxon>
        <taxon>Micrococcales</taxon>
        <taxon>Micrococcaceae</taxon>
        <taxon>Arthrobacter</taxon>
    </lineage>
</organism>
<comment type="caution">
    <text evidence="1">The sequence shown here is derived from an EMBL/GenBank/DDBJ whole genome shotgun (WGS) entry which is preliminary data.</text>
</comment>
<dbReference type="InterPro" id="IPR046288">
    <property type="entry name" value="DUF6325"/>
</dbReference>
<evidence type="ECO:0008006" key="3">
    <source>
        <dbReference type="Google" id="ProtNLM"/>
    </source>
</evidence>
<reference evidence="1 2" key="1">
    <citation type="journal article" date="2023" name="Int. J. Syst. Evol. Microbiol.">
        <title>Arthrobacter mangrovi sp. nov., an actinobacterium isolated from the rhizosphere of a mangrove.</title>
        <authorList>
            <person name="Hamada M."/>
            <person name="Saitou S."/>
            <person name="Enomoto N."/>
            <person name="Nanri K."/>
            <person name="Hidaka K."/>
            <person name="Miura T."/>
            <person name="Tamura T."/>
        </authorList>
    </citation>
    <scope>NUCLEOTIDE SEQUENCE [LARGE SCALE GENOMIC DNA]</scope>
    <source>
        <strain evidence="1 2">NBRC 112813</strain>
    </source>
</reference>
<dbReference type="Pfam" id="PF19850">
    <property type="entry name" value="DUF6325"/>
    <property type="match status" value="1"/>
</dbReference>
<proteinExistence type="predicted"/>
<dbReference type="EMBL" id="BRVS01000007">
    <property type="protein sequence ID" value="GLB67447.1"/>
    <property type="molecule type" value="Genomic_DNA"/>
</dbReference>
<gene>
    <name evidence="1" type="ORF">AHIS1636_18870</name>
</gene>
<name>A0ABQ5MTZ5_9MICC</name>
<sequence>MMFVATTDVHGPIDFVLIEFPLERTGSGATAEALKDLIQRKVVWVYDLIIITKDEDGSVAGAELTEEATEGLEGFASLASVRSGLLGDAEIAEAAQAMQPGTAAALIVYENLWAIPFIAAAREAGGEVIASARIPAQDVMAALDAMESESKV</sequence>
<evidence type="ECO:0000313" key="2">
    <source>
        <dbReference type="Proteomes" id="UP001209654"/>
    </source>
</evidence>